<keyword evidence="2" id="KW-0812">Transmembrane</keyword>
<evidence type="ECO:0000313" key="3">
    <source>
        <dbReference type="EMBL" id="KAF4036210.1"/>
    </source>
</evidence>
<evidence type="ECO:0000256" key="2">
    <source>
        <dbReference type="SAM" id="Phobius"/>
    </source>
</evidence>
<organism evidence="3 5">
    <name type="scientific">Phytophthora infestans</name>
    <name type="common">Potato late blight agent</name>
    <name type="synonym">Botrytis infestans</name>
    <dbReference type="NCBI Taxonomy" id="4787"/>
    <lineage>
        <taxon>Eukaryota</taxon>
        <taxon>Sar</taxon>
        <taxon>Stramenopiles</taxon>
        <taxon>Oomycota</taxon>
        <taxon>Peronosporomycetes</taxon>
        <taxon>Peronosporales</taxon>
        <taxon>Peronosporaceae</taxon>
        <taxon>Phytophthora</taxon>
    </lineage>
</organism>
<evidence type="ECO:0000313" key="4">
    <source>
        <dbReference type="EMBL" id="KAF4144723.1"/>
    </source>
</evidence>
<evidence type="ECO:0008006" key="6">
    <source>
        <dbReference type="Google" id="ProtNLM"/>
    </source>
</evidence>
<dbReference type="EMBL" id="WSZM01000275">
    <property type="protein sequence ID" value="KAF4036210.1"/>
    <property type="molecule type" value="Genomic_DNA"/>
</dbReference>
<feature type="region of interest" description="Disordered" evidence="1">
    <location>
        <begin position="219"/>
        <end position="316"/>
    </location>
</feature>
<reference evidence="3" key="1">
    <citation type="submission" date="2020-04" db="EMBL/GenBank/DDBJ databases">
        <title>Hybrid Assembly of Korean Phytophthora infestans isolates.</title>
        <authorList>
            <person name="Prokchorchik M."/>
            <person name="Lee Y."/>
            <person name="Seo J."/>
            <person name="Cho J.-H."/>
            <person name="Park Y.-E."/>
            <person name="Jang D.-C."/>
            <person name="Im J.-S."/>
            <person name="Choi J.-G."/>
            <person name="Park H.-J."/>
            <person name="Lee G.-B."/>
            <person name="Lee Y.-G."/>
            <person name="Hong S.-Y."/>
            <person name="Cho K."/>
            <person name="Sohn K.H."/>
        </authorList>
    </citation>
    <scope>NUCLEOTIDE SEQUENCE</scope>
    <source>
        <strain evidence="3">KR_1_A1</strain>
        <strain evidence="4">KR_2_A2</strain>
    </source>
</reference>
<keyword evidence="5" id="KW-1185">Reference proteome</keyword>
<protein>
    <recommendedName>
        <fullName evidence="6">Transmembrane protein</fullName>
    </recommendedName>
</protein>
<feature type="compositionally biased region" description="Polar residues" evidence="1">
    <location>
        <begin position="128"/>
        <end position="173"/>
    </location>
</feature>
<feature type="region of interest" description="Disordered" evidence="1">
    <location>
        <begin position="409"/>
        <end position="436"/>
    </location>
</feature>
<sequence>MLQTVAVRRTLATATVAVTSLQTTWMLAVGTPLGSTDDDIKGDVGVQEPFDVFGAGGGATTPTSADISDRQNNPNIVLVTEVPTTAPITAQVATNEEEIKVNPQKEVKPTLDLDNASVDEEKDAIAPAQTTEALNTEPYTTEAPTEQLPQTTGPTAIVDTTSKPSLRTQDPAMISNTVTNDTAEAKSPGYLNQGSNPLVIVALAGFCCIFLLLWGRKRRSSAPSSSGTPGNVTPKGPKVQYTQVPDEQPFSHSQDDDDEYCDDYEEDTFANDRENWDDWEGNPTQNQVSQLNPFISTPSAPRTTSPRQNNSSASPFKLMQPLPPPPPQQHVQLQEIAITGKGDLLPSSVESNSSSDSFEVVTDEALAMLTSNHGASAETEKEGESVDDLFSQFGMVPTFKKSAVVPPLSTATSATPIPQPGMAAPSSSSSSSLPTAAEASALFAAEMDDELTAVDEWGEDDEWVKGI</sequence>
<gene>
    <name evidence="3" type="ORF">GN244_ATG11699</name>
    <name evidence="4" type="ORF">GN958_ATG06088</name>
</gene>
<accession>A0A833SZL8</accession>
<dbReference type="AlphaFoldDB" id="A0A833SZL8"/>
<proteinExistence type="predicted"/>
<comment type="caution">
    <text evidence="3">The sequence shown here is derived from an EMBL/GenBank/DDBJ whole genome shotgun (WGS) entry which is preliminary data.</text>
</comment>
<evidence type="ECO:0000256" key="1">
    <source>
        <dbReference type="SAM" id="MobiDB-lite"/>
    </source>
</evidence>
<keyword evidence="2" id="KW-1133">Transmembrane helix</keyword>
<dbReference type="Proteomes" id="UP000602510">
    <property type="component" value="Unassembled WGS sequence"/>
</dbReference>
<name>A0A833SZL8_PHYIN</name>
<feature type="compositionally biased region" description="Polar residues" evidence="1">
    <location>
        <begin position="282"/>
        <end position="314"/>
    </location>
</feature>
<dbReference type="OMA" id="CDDYEED"/>
<feature type="transmembrane region" description="Helical" evidence="2">
    <location>
        <begin position="197"/>
        <end position="215"/>
    </location>
</feature>
<evidence type="ECO:0000313" key="5">
    <source>
        <dbReference type="Proteomes" id="UP000602510"/>
    </source>
</evidence>
<feature type="region of interest" description="Disordered" evidence="1">
    <location>
        <begin position="125"/>
        <end position="173"/>
    </location>
</feature>
<feature type="compositionally biased region" description="Polar residues" evidence="1">
    <location>
        <begin position="221"/>
        <end position="231"/>
    </location>
</feature>
<dbReference type="EMBL" id="JAACNO010000813">
    <property type="protein sequence ID" value="KAF4144723.1"/>
    <property type="molecule type" value="Genomic_DNA"/>
</dbReference>
<keyword evidence="2" id="KW-0472">Membrane</keyword>
<feature type="compositionally biased region" description="Acidic residues" evidence="1">
    <location>
        <begin position="255"/>
        <end position="269"/>
    </location>
</feature>
<feature type="compositionally biased region" description="Low complexity" evidence="1">
    <location>
        <begin position="423"/>
        <end position="436"/>
    </location>
</feature>
<dbReference type="Proteomes" id="UP000704712">
    <property type="component" value="Unassembled WGS sequence"/>
</dbReference>